<gene>
    <name evidence="1" type="ORF">SDC9_126753</name>
</gene>
<organism evidence="1">
    <name type="scientific">bioreactor metagenome</name>
    <dbReference type="NCBI Taxonomy" id="1076179"/>
    <lineage>
        <taxon>unclassified sequences</taxon>
        <taxon>metagenomes</taxon>
        <taxon>ecological metagenomes</taxon>
    </lineage>
</organism>
<dbReference type="EMBL" id="VSSQ01029543">
    <property type="protein sequence ID" value="MPM79713.1"/>
    <property type="molecule type" value="Genomic_DNA"/>
</dbReference>
<evidence type="ECO:0000313" key="1">
    <source>
        <dbReference type="EMBL" id="MPM79713.1"/>
    </source>
</evidence>
<comment type="caution">
    <text evidence="1">The sequence shown here is derived from an EMBL/GenBank/DDBJ whole genome shotgun (WGS) entry which is preliminary data.</text>
</comment>
<dbReference type="AlphaFoldDB" id="A0A645CS32"/>
<reference evidence="1" key="1">
    <citation type="submission" date="2019-08" db="EMBL/GenBank/DDBJ databases">
        <authorList>
            <person name="Kucharzyk K."/>
            <person name="Murdoch R.W."/>
            <person name="Higgins S."/>
            <person name="Loffler F."/>
        </authorList>
    </citation>
    <scope>NUCLEOTIDE SEQUENCE</scope>
</reference>
<proteinExistence type="predicted"/>
<name>A0A645CS32_9ZZZZ</name>
<protein>
    <submittedName>
        <fullName evidence="1">Uncharacterized protein</fullName>
    </submittedName>
</protein>
<accession>A0A645CS32</accession>
<sequence length="111" mass="12629">MSDRTENSICLADAVAAWIITVNEQEMVAVYIAWSVCTGQSDAQLCLSAFHLFSVCLRCDGTFLLFVDYEYCTDKIRNKTLCRTDGGAVLRYYFCKCHISKSHLFGKYDQQ</sequence>